<comment type="subcellular location">
    <subcellularLocation>
        <location evidence="1">Cell outer membrane</location>
    </subcellularLocation>
</comment>
<dbReference type="Gene3D" id="2.40.170.20">
    <property type="entry name" value="TonB-dependent receptor, beta-barrel domain"/>
    <property type="match status" value="2"/>
</dbReference>
<dbReference type="InterPro" id="IPR008969">
    <property type="entry name" value="CarboxyPept-like_regulatory"/>
</dbReference>
<dbReference type="GO" id="GO:0009279">
    <property type="term" value="C:cell outer membrane"/>
    <property type="evidence" value="ECO:0007669"/>
    <property type="project" value="UniProtKB-SubCell"/>
</dbReference>
<feature type="domain" description="TonB-dependent receptor plug" evidence="4">
    <location>
        <begin position="113"/>
        <end position="218"/>
    </location>
</feature>
<evidence type="ECO:0000259" key="4">
    <source>
        <dbReference type="Pfam" id="PF07715"/>
    </source>
</evidence>
<accession>A0A9X1V1H6</accession>
<organism evidence="5 6">
    <name type="scientific">Christiangramia lutea</name>
    <dbReference type="NCBI Taxonomy" id="1607951"/>
    <lineage>
        <taxon>Bacteria</taxon>
        <taxon>Pseudomonadati</taxon>
        <taxon>Bacteroidota</taxon>
        <taxon>Flavobacteriia</taxon>
        <taxon>Flavobacteriales</taxon>
        <taxon>Flavobacteriaceae</taxon>
        <taxon>Christiangramia</taxon>
    </lineage>
</organism>
<proteinExistence type="predicted"/>
<dbReference type="Gene3D" id="2.170.130.10">
    <property type="entry name" value="TonB-dependent receptor, plug domain"/>
    <property type="match status" value="1"/>
</dbReference>
<sequence length="941" mass="106895">MKIFIFWFLIIAGLGQCLGNQQPAIKGRLIDAITDVPLPQVKIAIEGSFMDTFSDAQGEFFLEMENIAETEIVLSFSRTGYVTKRFPVKISLELKNLEVIKLQPDQFYERSQQSTISLSDSEILSEDGEFDNISGILQATRDVFLNAAAFDFSQTFFRVRGLGSEYGKLLINGIEMNKMYDGRPQWSNWGGLNDVQRNQVFSDGIASNDFSFGALGGTTNILMRASKYQSGTRVSLAGSNRTYIGRIMATHASGEQGNGWYYAFSIGKRYAEEGYIDGTVFDANSFFASVEKKLGSQHTINFSGIYTPVLRGRSAPLTQEVLDLKDSKYNPYWGYQEGEIRNSRTREVKEPVLMLNHFWQINDKIDLNSNIAYQFGETSNSRIDYGGTSIYNLDDQQAYLGGGENPDPAYYQKLPSYHMRFSENWNFEAAFRSRESFQSDGQINWNQFYLANKTGSDNDYNSVYALSEDVNRDDLLSANIIMNWRFSERFKLNGSLNYYDLKSENFARIKDLFGGNSFLDIDVFAEEDNENSLISAAQSDLQNINRLVQENDSYKYNYVVNSARFEAFVQGQYSLRKLELNLSGKLGSVNYQRTGNYQNGIYPNNSLGEGTPLEFIEFGSKIGGLYKFSGRHNLEFNLGYFGKAPGFRNVFVNPRQNNEVVNNIQKEIIQTADLSYRYRSSVFNLRLSGFLSEINSATEVSYYFTNGLSGLGSENTAAFVQEVLSDIDKRYIGLELGSEYSITSTLKVKAVASLGQFTYSNNPLLSLSSASFETPQDYGKAYLKNYRLSGGPQRAGLLGFEYRDPDYWWFGGTVNYFSHAFIDINALTRTANFQIDYDGMPLLDYDPEIASELLKQEQFDDYYLVNLVGGKSWRIKDKFLGFFVSINNLLDREYKSGGFEQARNSNYRSLKQDMDRDMPIFGNKYWLGFGTSFFANISLRF</sequence>
<dbReference type="EMBL" id="JAKVTV010000001">
    <property type="protein sequence ID" value="MCH4822617.1"/>
    <property type="molecule type" value="Genomic_DNA"/>
</dbReference>
<name>A0A9X1V1H6_9FLAO</name>
<dbReference type="InterPro" id="IPR036942">
    <property type="entry name" value="Beta-barrel_TonB_sf"/>
</dbReference>
<keyword evidence="6" id="KW-1185">Reference proteome</keyword>
<gene>
    <name evidence="5" type="ORF">ML462_05475</name>
</gene>
<reference evidence="5" key="1">
    <citation type="submission" date="2022-03" db="EMBL/GenBank/DDBJ databases">
        <title>Gramella crocea sp. nov., isolated from activated sludge of a seafood processing plant.</title>
        <authorList>
            <person name="Zhang X."/>
        </authorList>
    </citation>
    <scope>NUCLEOTIDE SEQUENCE</scope>
    <source>
        <strain evidence="5">YJ019</strain>
    </source>
</reference>
<dbReference type="Pfam" id="PF07715">
    <property type="entry name" value="Plug"/>
    <property type="match status" value="1"/>
</dbReference>
<evidence type="ECO:0000313" key="5">
    <source>
        <dbReference type="EMBL" id="MCH4822617.1"/>
    </source>
</evidence>
<evidence type="ECO:0000256" key="1">
    <source>
        <dbReference type="ARBA" id="ARBA00004442"/>
    </source>
</evidence>
<keyword evidence="3" id="KW-0998">Cell outer membrane</keyword>
<dbReference type="InterPro" id="IPR012910">
    <property type="entry name" value="Plug_dom"/>
</dbReference>
<evidence type="ECO:0000256" key="2">
    <source>
        <dbReference type="ARBA" id="ARBA00023136"/>
    </source>
</evidence>
<comment type="caution">
    <text evidence="5">The sequence shown here is derived from an EMBL/GenBank/DDBJ whole genome shotgun (WGS) entry which is preliminary data.</text>
</comment>
<dbReference type="RefSeq" id="WP_240712742.1">
    <property type="nucleotide sequence ID" value="NZ_JAKVTV010000001.1"/>
</dbReference>
<dbReference type="SUPFAM" id="SSF49464">
    <property type="entry name" value="Carboxypeptidase regulatory domain-like"/>
    <property type="match status" value="1"/>
</dbReference>
<dbReference type="SUPFAM" id="SSF56935">
    <property type="entry name" value="Porins"/>
    <property type="match status" value="1"/>
</dbReference>
<dbReference type="InterPro" id="IPR037066">
    <property type="entry name" value="Plug_dom_sf"/>
</dbReference>
<dbReference type="Proteomes" id="UP001139226">
    <property type="component" value="Unassembled WGS sequence"/>
</dbReference>
<keyword evidence="5" id="KW-0675">Receptor</keyword>
<protein>
    <submittedName>
        <fullName evidence="5">TonB-dependent receptor</fullName>
    </submittedName>
</protein>
<dbReference type="Pfam" id="PF13715">
    <property type="entry name" value="CarbopepD_reg_2"/>
    <property type="match status" value="1"/>
</dbReference>
<dbReference type="AlphaFoldDB" id="A0A9X1V1H6"/>
<evidence type="ECO:0000313" key="6">
    <source>
        <dbReference type="Proteomes" id="UP001139226"/>
    </source>
</evidence>
<keyword evidence="2" id="KW-0472">Membrane</keyword>
<evidence type="ECO:0000256" key="3">
    <source>
        <dbReference type="ARBA" id="ARBA00023237"/>
    </source>
</evidence>